<evidence type="ECO:0000313" key="1">
    <source>
        <dbReference type="EMBL" id="MET3548364.1"/>
    </source>
</evidence>
<accession>A0ABV2F9D2</accession>
<name>A0ABV2F9D2_9BACL</name>
<gene>
    <name evidence="1" type="ORF">ABID47_004994</name>
</gene>
<dbReference type="Proteomes" id="UP001549098">
    <property type="component" value="Unassembled WGS sequence"/>
</dbReference>
<comment type="caution">
    <text evidence="1">The sequence shown here is derived from an EMBL/GenBank/DDBJ whole genome shotgun (WGS) entry which is preliminary data.</text>
</comment>
<sequence>MLSVDNKRKNMTVSLFPWYYANSFAFGESNLHEKEIDRPLQRFTVYLL</sequence>
<keyword evidence="2" id="KW-1185">Reference proteome</keyword>
<reference evidence="1 2" key="1">
    <citation type="submission" date="2024-06" db="EMBL/GenBank/DDBJ databases">
        <title>Genomic Encyclopedia of Type Strains, Phase IV (KMG-IV): sequencing the most valuable type-strain genomes for metagenomic binning, comparative biology and taxonomic classification.</title>
        <authorList>
            <person name="Goeker M."/>
        </authorList>
    </citation>
    <scope>NUCLEOTIDE SEQUENCE [LARGE SCALE GENOMIC DNA]</scope>
    <source>
        <strain evidence="1 2">DSM 17253</strain>
    </source>
</reference>
<proteinExistence type="predicted"/>
<protein>
    <submittedName>
        <fullName evidence="1">Uncharacterized protein</fullName>
    </submittedName>
</protein>
<dbReference type="EMBL" id="JBEPLV010000006">
    <property type="protein sequence ID" value="MET3548364.1"/>
    <property type="molecule type" value="Genomic_DNA"/>
</dbReference>
<organism evidence="1 2">
    <name type="scientific">Paenibacillus favisporus</name>
    <dbReference type="NCBI Taxonomy" id="221028"/>
    <lineage>
        <taxon>Bacteria</taxon>
        <taxon>Bacillati</taxon>
        <taxon>Bacillota</taxon>
        <taxon>Bacilli</taxon>
        <taxon>Bacillales</taxon>
        <taxon>Paenibacillaceae</taxon>
        <taxon>Paenibacillus</taxon>
    </lineage>
</organism>
<evidence type="ECO:0000313" key="2">
    <source>
        <dbReference type="Proteomes" id="UP001549098"/>
    </source>
</evidence>